<proteinExistence type="inferred from homology"/>
<feature type="transmembrane region" description="Helical" evidence="11">
    <location>
        <begin position="237"/>
        <end position="258"/>
    </location>
</feature>
<evidence type="ECO:0000256" key="11">
    <source>
        <dbReference type="SAM" id="Phobius"/>
    </source>
</evidence>
<dbReference type="InterPro" id="IPR013833">
    <property type="entry name" value="Cyt_c_oxidase_su3_a-hlx"/>
</dbReference>
<feature type="transmembrane region" description="Helical" evidence="11">
    <location>
        <begin position="78"/>
        <end position="101"/>
    </location>
</feature>
<sequence length="261" mass="29883">MFRANPFHLVDQSPWPIMASLCAFLVAGSLIFLMHMKITVLLFISVALLSLISFMWWRDVVRESSFLGFHMNMVQQGLRIGMMLFIVSEIFFFFGFFWTLFHSSLAPVSEVGGVWPPFFLNVLDPLGVPLLNTVVLLSSGVSVTYSHHSVVFNNYEGCVKGLGITVLLGVLFTMLQGMEYYDSSFNISDSVYGSVFFMATGFHGFHVLVGSIFLMVNFFRILKGHLFMTQHVGYECAIWYWHFVDVVWIFLYISLYWWGSV</sequence>
<dbReference type="Gene3D" id="1.20.120.80">
    <property type="entry name" value="Cytochrome c oxidase, subunit III, four-helix bundle"/>
    <property type="match status" value="1"/>
</dbReference>
<evidence type="ECO:0000256" key="8">
    <source>
        <dbReference type="ARBA" id="ARBA00023136"/>
    </source>
</evidence>
<evidence type="ECO:0000256" key="2">
    <source>
        <dbReference type="ARBA" id="ARBA00010581"/>
    </source>
</evidence>
<organism evidence="13">
    <name type="scientific">Botryllus schlosseri</name>
    <name type="common">Golden star tunicate</name>
    <name type="synonym">Alcyonium schlosseri</name>
    <dbReference type="NCBI Taxonomy" id="30301"/>
    <lineage>
        <taxon>Eukaryota</taxon>
        <taxon>Metazoa</taxon>
        <taxon>Chordata</taxon>
        <taxon>Tunicata</taxon>
        <taxon>Ascidiacea</taxon>
        <taxon>Stolidobranchia</taxon>
        <taxon>Styelidae</taxon>
        <taxon>Botryllus</taxon>
    </lineage>
</organism>
<dbReference type="FunFam" id="1.20.120.80:FF:000002">
    <property type="entry name" value="Cytochrome c oxidase subunit 3"/>
    <property type="match status" value="1"/>
</dbReference>
<dbReference type="GO" id="GO:0006123">
    <property type="term" value="P:mitochondrial electron transport, cytochrome c to oxygen"/>
    <property type="evidence" value="ECO:0007669"/>
    <property type="project" value="TreeGrafter"/>
</dbReference>
<name>A0A024FSI0_BOTSH</name>
<evidence type="ECO:0000259" key="12">
    <source>
        <dbReference type="PROSITE" id="PS50253"/>
    </source>
</evidence>
<accession>A0A024FSI0</accession>
<dbReference type="PANTHER" id="PTHR11403:SF7">
    <property type="entry name" value="CYTOCHROME C OXIDASE SUBUNIT 3"/>
    <property type="match status" value="1"/>
</dbReference>
<comment type="subcellular location">
    <subcellularLocation>
        <location evidence="1">Mitochondrion inner membrane</location>
        <topology evidence="1">Multi-pass membrane protein</topology>
    </subcellularLocation>
</comment>
<dbReference type="EMBL" id="FM177702">
    <property type="protein sequence ID" value="CAQ68360.1"/>
    <property type="molecule type" value="Genomic_DNA"/>
</dbReference>
<dbReference type="InterPro" id="IPR035973">
    <property type="entry name" value="Cyt_c_oxidase_su3-like_sf"/>
</dbReference>
<evidence type="ECO:0000256" key="10">
    <source>
        <dbReference type="RuleBase" id="RU003375"/>
    </source>
</evidence>
<feature type="domain" description="Heme-copper oxidase subunit III family profile" evidence="12">
    <location>
        <begin position="3"/>
        <end position="260"/>
    </location>
</feature>
<feature type="transmembrane region" description="Helical" evidence="11">
    <location>
        <begin position="157"/>
        <end position="175"/>
    </location>
</feature>
<feature type="transmembrane region" description="Helical" evidence="11">
    <location>
        <begin position="126"/>
        <end position="145"/>
    </location>
</feature>
<comment type="similarity">
    <text evidence="2 10">Belongs to the cytochrome c oxidase subunit 3 family.</text>
</comment>
<dbReference type="InterPro" id="IPR033945">
    <property type="entry name" value="Cyt_c_oxase_su3_dom"/>
</dbReference>
<keyword evidence="7 11" id="KW-1133">Transmembrane helix</keyword>
<evidence type="ECO:0000256" key="1">
    <source>
        <dbReference type="ARBA" id="ARBA00004448"/>
    </source>
</evidence>
<dbReference type="PANTHER" id="PTHR11403">
    <property type="entry name" value="CYTOCHROME C OXIDASE SUBUNIT III"/>
    <property type="match status" value="1"/>
</dbReference>
<evidence type="ECO:0000256" key="5">
    <source>
        <dbReference type="ARBA" id="ARBA00022792"/>
    </source>
</evidence>
<dbReference type="AlphaFoldDB" id="A0A024FSI0"/>
<keyword evidence="10 13" id="KW-0496">Mitochondrion</keyword>
<feature type="transmembrane region" description="Helical" evidence="11">
    <location>
        <begin position="12"/>
        <end position="32"/>
    </location>
</feature>
<feature type="transmembrane region" description="Helical" evidence="11">
    <location>
        <begin position="38"/>
        <end position="57"/>
    </location>
</feature>
<comment type="catalytic activity">
    <reaction evidence="9">
        <text>4 Fe(II)-[cytochrome c] + O2 + 8 H(+)(in) = 4 Fe(III)-[cytochrome c] + 2 H2O + 4 H(+)(out)</text>
        <dbReference type="Rhea" id="RHEA:11436"/>
        <dbReference type="Rhea" id="RHEA-COMP:10350"/>
        <dbReference type="Rhea" id="RHEA-COMP:14399"/>
        <dbReference type="ChEBI" id="CHEBI:15377"/>
        <dbReference type="ChEBI" id="CHEBI:15378"/>
        <dbReference type="ChEBI" id="CHEBI:15379"/>
        <dbReference type="ChEBI" id="CHEBI:29033"/>
        <dbReference type="ChEBI" id="CHEBI:29034"/>
        <dbReference type="EC" id="7.1.1.9"/>
    </reaction>
    <physiologicalReaction direction="left-to-right" evidence="9">
        <dbReference type="Rhea" id="RHEA:11437"/>
    </physiologicalReaction>
</comment>
<evidence type="ECO:0000256" key="9">
    <source>
        <dbReference type="ARBA" id="ARBA00049512"/>
    </source>
</evidence>
<keyword evidence="6" id="KW-1278">Translocase</keyword>
<dbReference type="PROSITE" id="PS50253">
    <property type="entry name" value="COX3"/>
    <property type="match status" value="1"/>
</dbReference>
<feature type="transmembrane region" description="Helical" evidence="11">
    <location>
        <begin position="195"/>
        <end position="216"/>
    </location>
</feature>
<evidence type="ECO:0000256" key="6">
    <source>
        <dbReference type="ARBA" id="ARBA00022967"/>
    </source>
</evidence>
<dbReference type="GO" id="GO:0005743">
    <property type="term" value="C:mitochondrial inner membrane"/>
    <property type="evidence" value="ECO:0007669"/>
    <property type="project" value="UniProtKB-SubCell"/>
</dbReference>
<evidence type="ECO:0000256" key="7">
    <source>
        <dbReference type="ARBA" id="ARBA00022989"/>
    </source>
</evidence>
<keyword evidence="4 10" id="KW-0812">Transmembrane</keyword>
<reference evidence="13" key="1">
    <citation type="journal article" date="2014" name="Genome Biol. Evol.">
        <title>Ascidian mitogenomics: comparison of evolutionary rates in closely related taxa provides evidence of ongoing speciation events.</title>
        <authorList>
            <person name="Griggio F."/>
            <person name="Voskoboynik A."/>
            <person name="Iannelli F."/>
            <person name="Justy F."/>
            <person name="Tilak M.K."/>
            <person name="Turon X."/>
            <person name="Pesole G."/>
            <person name="Douzery E.J."/>
            <person name="Mastrototaro F."/>
            <person name="Gissi C."/>
        </authorList>
    </citation>
    <scope>NUCLEOTIDE SEQUENCE</scope>
    <source>
        <strain evidence="13">VE</strain>
        <tissue evidence="13">Colony</tissue>
    </source>
</reference>
<dbReference type="SUPFAM" id="SSF81452">
    <property type="entry name" value="Cytochrome c oxidase subunit III-like"/>
    <property type="match status" value="1"/>
</dbReference>
<dbReference type="CDD" id="cd01665">
    <property type="entry name" value="Cyt_c_Oxidase_III"/>
    <property type="match status" value="1"/>
</dbReference>
<protein>
    <recommendedName>
        <fullName evidence="3 10">Cytochrome c oxidase subunit 3</fullName>
    </recommendedName>
</protein>
<dbReference type="InterPro" id="IPR024791">
    <property type="entry name" value="Cyt_c/ubiquinol_Oxase_su3"/>
</dbReference>
<geneLocation type="mitochondrion" evidence="13"/>
<dbReference type="GO" id="GO:0004129">
    <property type="term" value="F:cytochrome-c oxidase activity"/>
    <property type="evidence" value="ECO:0007669"/>
    <property type="project" value="UniProtKB-EC"/>
</dbReference>
<evidence type="ECO:0000256" key="3">
    <source>
        <dbReference type="ARBA" id="ARBA00015944"/>
    </source>
</evidence>
<keyword evidence="5" id="KW-0999">Mitochondrion inner membrane</keyword>
<evidence type="ECO:0000313" key="13">
    <source>
        <dbReference type="EMBL" id="CAQ68360.1"/>
    </source>
</evidence>
<gene>
    <name evidence="13" type="primary">cox3</name>
</gene>
<keyword evidence="8 11" id="KW-0472">Membrane</keyword>
<dbReference type="Gene3D" id="1.10.287.70">
    <property type="match status" value="1"/>
</dbReference>
<dbReference type="Pfam" id="PF00510">
    <property type="entry name" value="COX3"/>
    <property type="match status" value="1"/>
</dbReference>
<evidence type="ECO:0000256" key="4">
    <source>
        <dbReference type="ARBA" id="ARBA00022692"/>
    </source>
</evidence>
<comment type="function">
    <text evidence="10">Component of the cytochrome c oxidase, the last enzyme in the mitochondrial electron transport chain which drives oxidative phosphorylation. The respiratory chain contains 3 multisubunit complexes succinate dehydrogenase (complex II, CII), ubiquinol-cytochrome c oxidoreductase (cytochrome b-c1 complex, complex III, CIII) and cytochrome c oxidase (complex IV, CIV), that cooperate to transfer electrons derived from NADH and succinate to molecular oxygen, creating an electrochemical gradient over the inner membrane that drives transmembrane transport and the ATP synthase. Cytochrome c oxidase is the component of the respiratory chain that catalyzes the reduction of oxygen to water. Electrons originating from reduced cytochrome c in the intermembrane space (IMS) are transferred via the dinuclear copper A center (CU(A)) of subunit 2 and heme A of subunit 1 to the active site in subunit 1, a binuclear center (BNC) formed by heme A3 and copper B (CU(B)). The BNC reduces molecular oxygen to 2 water molecules using 4 electrons from cytochrome c in the IMS and 4 protons from the mitochondrial matrix.</text>
</comment>
<dbReference type="InterPro" id="IPR000298">
    <property type="entry name" value="Cyt_c_oxidase-like_su3"/>
</dbReference>